<reference evidence="2" key="1">
    <citation type="submission" date="2023-06" db="EMBL/GenBank/DDBJ databases">
        <title>Genomic of Parafulvivirga corallium.</title>
        <authorList>
            <person name="Wang G."/>
        </authorList>
    </citation>
    <scope>NUCLEOTIDE SEQUENCE</scope>
    <source>
        <strain evidence="2">BMA10</strain>
    </source>
</reference>
<accession>A0ABT8KJR8</accession>
<proteinExistence type="predicted"/>
<dbReference type="SUPFAM" id="SSF143422">
    <property type="entry name" value="Transposase IS200-like"/>
    <property type="match status" value="1"/>
</dbReference>
<protein>
    <submittedName>
        <fullName evidence="2">Transposase</fullName>
    </submittedName>
</protein>
<dbReference type="PANTHER" id="PTHR34322">
    <property type="entry name" value="TRANSPOSASE, Y1_TNP DOMAIN-CONTAINING"/>
    <property type="match status" value="1"/>
</dbReference>
<dbReference type="InterPro" id="IPR002686">
    <property type="entry name" value="Transposase_17"/>
</dbReference>
<organism evidence="2 3">
    <name type="scientific">Splendidivirga corallicola</name>
    <dbReference type="NCBI Taxonomy" id="3051826"/>
    <lineage>
        <taxon>Bacteria</taxon>
        <taxon>Pseudomonadati</taxon>
        <taxon>Bacteroidota</taxon>
        <taxon>Cytophagia</taxon>
        <taxon>Cytophagales</taxon>
        <taxon>Splendidivirgaceae</taxon>
        <taxon>Splendidivirga</taxon>
    </lineage>
</organism>
<dbReference type="SMART" id="SM01321">
    <property type="entry name" value="Y1_Tnp"/>
    <property type="match status" value="1"/>
</dbReference>
<dbReference type="Gene3D" id="3.30.70.1290">
    <property type="entry name" value="Transposase IS200-like"/>
    <property type="match status" value="1"/>
</dbReference>
<dbReference type="InterPro" id="IPR036515">
    <property type="entry name" value="Transposase_17_sf"/>
</dbReference>
<dbReference type="EMBL" id="JAUJEA010000001">
    <property type="protein sequence ID" value="MDN5199830.1"/>
    <property type="molecule type" value="Genomic_DNA"/>
</dbReference>
<comment type="caution">
    <text evidence="2">The sequence shown here is derived from an EMBL/GenBank/DDBJ whole genome shotgun (WGS) entry which is preliminary data.</text>
</comment>
<dbReference type="PANTHER" id="PTHR34322:SF2">
    <property type="entry name" value="TRANSPOSASE IS200-LIKE DOMAIN-CONTAINING PROTEIN"/>
    <property type="match status" value="1"/>
</dbReference>
<dbReference type="RefSeq" id="WP_346749862.1">
    <property type="nucleotide sequence ID" value="NZ_JAUJEA010000001.1"/>
</dbReference>
<evidence type="ECO:0000313" key="2">
    <source>
        <dbReference type="EMBL" id="MDN5199830.1"/>
    </source>
</evidence>
<dbReference type="Pfam" id="PF01797">
    <property type="entry name" value="Y1_Tnp"/>
    <property type="match status" value="1"/>
</dbReference>
<gene>
    <name evidence="2" type="ORF">QQ008_00610</name>
</gene>
<evidence type="ECO:0000259" key="1">
    <source>
        <dbReference type="SMART" id="SM01321"/>
    </source>
</evidence>
<name>A0ABT8KJR8_9BACT</name>
<evidence type="ECO:0000313" key="3">
    <source>
        <dbReference type="Proteomes" id="UP001172082"/>
    </source>
</evidence>
<dbReference type="Proteomes" id="UP001172082">
    <property type="component" value="Unassembled WGS sequence"/>
</dbReference>
<sequence>MEFIPGELYHIYNQGNNRETIFRKQDNYIYFLKKVKIHVQENCEILAYCLMPNHFHFLVMANKRSQENFRVGSLIVNQLSNGFRLLLSSYSKAINKQENRSGSLFRQKTKYKCLTLSSPYNDYPIVCFHYIHQNPLKAGLVEKMEDWEFSSFREYIDKEKEGLCDQNIAARFLDIDKQSFYSDSYSLIEPMELKNIF</sequence>
<keyword evidence="3" id="KW-1185">Reference proteome</keyword>
<feature type="domain" description="Transposase IS200-like" evidence="1">
    <location>
        <begin position="4"/>
        <end position="134"/>
    </location>
</feature>